<keyword evidence="3 6" id="KW-0812">Transmembrane</keyword>
<dbReference type="EMBL" id="PYHR01000002">
    <property type="protein sequence ID" value="PWD49631.1"/>
    <property type="molecule type" value="Genomic_DNA"/>
</dbReference>
<evidence type="ECO:0000313" key="7">
    <source>
        <dbReference type="EMBL" id="PWD49631.1"/>
    </source>
</evidence>
<protein>
    <submittedName>
        <fullName evidence="7">High-affinity Fe2+/Pb2+ permease</fullName>
    </submittedName>
</protein>
<keyword evidence="8" id="KW-1185">Reference proteome</keyword>
<keyword evidence="5 6" id="KW-0472">Membrane</keyword>
<dbReference type="RefSeq" id="WP_109228014.1">
    <property type="nucleotide sequence ID" value="NZ_PYHR01000002.1"/>
</dbReference>
<dbReference type="GO" id="GO:0033573">
    <property type="term" value="C:high-affinity iron permease complex"/>
    <property type="evidence" value="ECO:0007669"/>
    <property type="project" value="InterPro"/>
</dbReference>
<reference evidence="7 8" key="1">
    <citation type="submission" date="2018-03" db="EMBL/GenBank/DDBJ databases">
        <title>Genome assembly of novel Miniimonas species PCH200.</title>
        <authorList>
            <person name="Thakur V."/>
            <person name="Kumar V."/>
            <person name="Singh D."/>
        </authorList>
    </citation>
    <scope>NUCLEOTIDE SEQUENCE [LARGE SCALE GENOMIC DNA]</scope>
    <source>
        <strain evidence="7 8">PCH200</strain>
    </source>
</reference>
<organism evidence="7 8">
    <name type="scientific">Serinibacter arcticus</name>
    <dbReference type="NCBI Taxonomy" id="1655435"/>
    <lineage>
        <taxon>Bacteria</taxon>
        <taxon>Bacillati</taxon>
        <taxon>Actinomycetota</taxon>
        <taxon>Actinomycetes</taxon>
        <taxon>Micrococcales</taxon>
        <taxon>Beutenbergiaceae</taxon>
        <taxon>Serinibacter</taxon>
    </lineage>
</organism>
<feature type="transmembrane region" description="Helical" evidence="6">
    <location>
        <begin position="105"/>
        <end position="125"/>
    </location>
</feature>
<evidence type="ECO:0000256" key="5">
    <source>
        <dbReference type="ARBA" id="ARBA00023136"/>
    </source>
</evidence>
<sequence length="303" mass="31457">MLATFLIGLREGLEAALVVGILVAYLHRTGRTAVLPRLWAGVGLAVVGSLALGAILTFGAYGLSFRAQEAIGGILSIVTVALVTWMVFWMLGAARGLAGELHDQVDAALARSAWGLVSIGFISVAREGIETTLFLWSTVRSFGNGPGAVLGAVLGLLTAVALGWLIYRGMVRINLAVFFRWTGAALVVVAAGVLAYGVHDLQEAAFLPGPFTALAPIDAATGAVAVGLPGFPFGWAFQIAHVIAPDGALAAVLKGTLGFTPEMTWLEITAWALYLAVVGTAFVRRAFPSRPTPAPVRVPEGAA</sequence>
<dbReference type="Proteomes" id="UP000245166">
    <property type="component" value="Unassembled WGS sequence"/>
</dbReference>
<comment type="subcellular location">
    <subcellularLocation>
        <location evidence="1">Membrane</location>
        <topology evidence="1">Multi-pass membrane protein</topology>
    </subcellularLocation>
</comment>
<evidence type="ECO:0000313" key="8">
    <source>
        <dbReference type="Proteomes" id="UP000245166"/>
    </source>
</evidence>
<dbReference type="PANTHER" id="PTHR31632:SF2">
    <property type="entry name" value="PLASMA MEMBRANE IRON PERMEASE"/>
    <property type="match status" value="1"/>
</dbReference>
<feature type="transmembrane region" description="Helical" evidence="6">
    <location>
        <begin position="70"/>
        <end position="93"/>
    </location>
</feature>
<dbReference type="GO" id="GO:0015093">
    <property type="term" value="F:ferrous iron transmembrane transporter activity"/>
    <property type="evidence" value="ECO:0007669"/>
    <property type="project" value="TreeGrafter"/>
</dbReference>
<gene>
    <name evidence="7" type="ORF">C8046_01790</name>
</gene>
<evidence type="ECO:0000256" key="1">
    <source>
        <dbReference type="ARBA" id="ARBA00004141"/>
    </source>
</evidence>
<dbReference type="PANTHER" id="PTHR31632">
    <property type="entry name" value="IRON TRANSPORTER FTH1"/>
    <property type="match status" value="1"/>
</dbReference>
<comment type="caution">
    <text evidence="7">The sequence shown here is derived from an EMBL/GenBank/DDBJ whole genome shotgun (WGS) entry which is preliminary data.</text>
</comment>
<accession>A0A2U1ZRP9</accession>
<evidence type="ECO:0000256" key="2">
    <source>
        <dbReference type="ARBA" id="ARBA00008333"/>
    </source>
</evidence>
<dbReference type="NCBIfam" id="NF041756">
    <property type="entry name" value="EfeU"/>
    <property type="match status" value="1"/>
</dbReference>
<evidence type="ECO:0000256" key="6">
    <source>
        <dbReference type="SAM" id="Phobius"/>
    </source>
</evidence>
<name>A0A2U1ZRP9_9MICO</name>
<feature type="transmembrane region" description="Helical" evidence="6">
    <location>
        <begin position="145"/>
        <end position="166"/>
    </location>
</feature>
<dbReference type="AlphaFoldDB" id="A0A2U1ZRP9"/>
<evidence type="ECO:0000256" key="4">
    <source>
        <dbReference type="ARBA" id="ARBA00022989"/>
    </source>
</evidence>
<feature type="transmembrane region" description="Helical" evidence="6">
    <location>
        <begin position="178"/>
        <end position="198"/>
    </location>
</feature>
<proteinExistence type="inferred from homology"/>
<dbReference type="InterPro" id="IPR004923">
    <property type="entry name" value="FTR1/Fip1/EfeU"/>
</dbReference>
<dbReference type="OrthoDB" id="7260758at2"/>
<evidence type="ECO:0000256" key="3">
    <source>
        <dbReference type="ARBA" id="ARBA00022692"/>
    </source>
</evidence>
<dbReference type="Pfam" id="PF03239">
    <property type="entry name" value="FTR1"/>
    <property type="match status" value="1"/>
</dbReference>
<keyword evidence="4 6" id="KW-1133">Transmembrane helix</keyword>
<feature type="transmembrane region" description="Helical" evidence="6">
    <location>
        <begin position="38"/>
        <end position="64"/>
    </location>
</feature>
<comment type="similarity">
    <text evidence="2">Belongs to the oxidase-dependent Fe transporter (OFeT) (TC 9.A.10.1) family.</text>
</comment>
<feature type="transmembrane region" description="Helical" evidence="6">
    <location>
        <begin position="6"/>
        <end position="26"/>
    </location>
</feature>